<dbReference type="Proteomes" id="UP000663842">
    <property type="component" value="Unassembled WGS sequence"/>
</dbReference>
<sequence length="31" mass="3627">MIRFGRIRRDPIISGNKTLPKSAVHHDARFH</sequence>
<reference evidence="1" key="1">
    <citation type="submission" date="2021-02" db="EMBL/GenBank/DDBJ databases">
        <authorList>
            <person name="Nowell W R."/>
        </authorList>
    </citation>
    <scope>NUCLEOTIDE SEQUENCE</scope>
</reference>
<gene>
    <name evidence="1" type="ORF">UXM345_LOCUS34069</name>
</gene>
<accession>A0A820IUV9</accession>
<dbReference type="EMBL" id="CAJOBF010012029">
    <property type="protein sequence ID" value="CAF4313472.1"/>
    <property type="molecule type" value="Genomic_DNA"/>
</dbReference>
<feature type="non-terminal residue" evidence="1">
    <location>
        <position position="31"/>
    </location>
</feature>
<protein>
    <submittedName>
        <fullName evidence="1">Uncharacterized protein</fullName>
    </submittedName>
</protein>
<comment type="caution">
    <text evidence="1">The sequence shown here is derived from an EMBL/GenBank/DDBJ whole genome shotgun (WGS) entry which is preliminary data.</text>
</comment>
<organism evidence="1 2">
    <name type="scientific">Rotaria magnacalcarata</name>
    <dbReference type="NCBI Taxonomy" id="392030"/>
    <lineage>
        <taxon>Eukaryota</taxon>
        <taxon>Metazoa</taxon>
        <taxon>Spiralia</taxon>
        <taxon>Gnathifera</taxon>
        <taxon>Rotifera</taxon>
        <taxon>Eurotatoria</taxon>
        <taxon>Bdelloidea</taxon>
        <taxon>Philodinida</taxon>
        <taxon>Philodinidae</taxon>
        <taxon>Rotaria</taxon>
    </lineage>
</organism>
<name>A0A820IUV9_9BILA</name>
<evidence type="ECO:0000313" key="1">
    <source>
        <dbReference type="EMBL" id="CAF4313472.1"/>
    </source>
</evidence>
<dbReference type="AlphaFoldDB" id="A0A820IUV9"/>
<evidence type="ECO:0000313" key="2">
    <source>
        <dbReference type="Proteomes" id="UP000663842"/>
    </source>
</evidence>
<proteinExistence type="predicted"/>